<accession>A0ACA9N2Q5</accession>
<dbReference type="Proteomes" id="UP000789920">
    <property type="component" value="Unassembled WGS sequence"/>
</dbReference>
<sequence length="314" mass="36760">MYDKFTPTATTISKFSNNIMDKIFAPEYFDIIFRFLPTNKDLHSCLLVKKHWATCAVPILWEAPFKIKNKHVQYFKVIKIYLAFIPDSTFLRLGYNRRIRLSITKPPLFKYPSFLKELSYVRLRRLDIYSLKDYHDDLNTHFSECTSIFNKLTYFNCSYKWIVQKIQFFNAIAENCHNIENLKASIYSENEGIALAALIRSQKHLKKFSLIDSNFASFPIKVLLDQKHSLKSVTFKAISFFNYTICQLNSRAINILAQCTKIDKLKLKRCDGLNSYTPFPLATAFSNLTSFEYSYGAFNIIENMPLLNYYLISL</sequence>
<keyword evidence="2" id="KW-1185">Reference proteome</keyword>
<reference evidence="1" key="1">
    <citation type="submission" date="2021-06" db="EMBL/GenBank/DDBJ databases">
        <authorList>
            <person name="Kallberg Y."/>
            <person name="Tangrot J."/>
            <person name="Rosling A."/>
        </authorList>
    </citation>
    <scope>NUCLEOTIDE SEQUENCE</scope>
    <source>
        <strain evidence="1">MA461A</strain>
    </source>
</reference>
<organism evidence="1 2">
    <name type="scientific">Racocetra persica</name>
    <dbReference type="NCBI Taxonomy" id="160502"/>
    <lineage>
        <taxon>Eukaryota</taxon>
        <taxon>Fungi</taxon>
        <taxon>Fungi incertae sedis</taxon>
        <taxon>Mucoromycota</taxon>
        <taxon>Glomeromycotina</taxon>
        <taxon>Glomeromycetes</taxon>
        <taxon>Diversisporales</taxon>
        <taxon>Gigasporaceae</taxon>
        <taxon>Racocetra</taxon>
    </lineage>
</organism>
<protein>
    <submittedName>
        <fullName evidence="1">36705_t:CDS:1</fullName>
    </submittedName>
</protein>
<name>A0ACA9N2Q5_9GLOM</name>
<dbReference type="EMBL" id="CAJVQC010011164">
    <property type="protein sequence ID" value="CAG8624547.1"/>
    <property type="molecule type" value="Genomic_DNA"/>
</dbReference>
<evidence type="ECO:0000313" key="1">
    <source>
        <dbReference type="EMBL" id="CAG8624547.1"/>
    </source>
</evidence>
<comment type="caution">
    <text evidence="1">The sequence shown here is derived from an EMBL/GenBank/DDBJ whole genome shotgun (WGS) entry which is preliminary data.</text>
</comment>
<evidence type="ECO:0000313" key="2">
    <source>
        <dbReference type="Proteomes" id="UP000789920"/>
    </source>
</evidence>
<proteinExistence type="predicted"/>
<gene>
    <name evidence="1" type="ORF">RPERSI_LOCUS6852</name>
</gene>